<dbReference type="FunCoup" id="A0A2I4ERP4">
    <property type="interactions" value="30"/>
</dbReference>
<dbReference type="OrthoDB" id="1898295at2759"/>
<evidence type="ECO:0000313" key="4">
    <source>
        <dbReference type="RefSeq" id="XP_018822075.1"/>
    </source>
</evidence>
<reference evidence="4" key="1">
    <citation type="submission" date="2025-08" db="UniProtKB">
        <authorList>
            <consortium name="RefSeq"/>
        </authorList>
    </citation>
    <scope>IDENTIFICATION</scope>
    <source>
        <tissue evidence="4">Leaves</tissue>
    </source>
</reference>
<feature type="domain" description="DUF7950" evidence="2">
    <location>
        <begin position="166"/>
        <end position="304"/>
    </location>
</feature>
<feature type="compositionally biased region" description="Basic residues" evidence="1">
    <location>
        <begin position="77"/>
        <end position="86"/>
    </location>
</feature>
<dbReference type="Pfam" id="PF25821">
    <property type="entry name" value="DUF7950"/>
    <property type="match status" value="1"/>
</dbReference>
<dbReference type="PANTHER" id="PTHR33595:SF7">
    <property type="entry name" value="OS12G0242500 PROTEIN"/>
    <property type="match status" value="1"/>
</dbReference>
<gene>
    <name evidence="4" type="primary">LOC108992053</name>
</gene>
<dbReference type="PANTHER" id="PTHR33595">
    <property type="entry name" value="VON WILLEBRAND FACTOR A DOMAIN PROTEIN"/>
    <property type="match status" value="1"/>
</dbReference>
<dbReference type="Proteomes" id="UP000235220">
    <property type="component" value="Chromosome 2"/>
</dbReference>
<sequence length="307" mass="34351">MDGRGGCCVGIARYGGGFYHDTSKVDRIMLRFQPIAPKPAFGGSDHGSSSSEKADVHVKSGRGKRRYVRDNNNTVNNKRRNRKRKASPQETVVTLPLLPEAPDRKDFPERESPVENHDRMVLTKEAWNVDMWLSFDGNYKAGNGLDRFSGLSDRKVMVSPDVKVIDSCVIVECVTDTWVDGVGLGDTDAERMTSLGRDTCPGFVSDGLCRVTWTNGAYRRMVEQGSVAADHEGDHDHRELRLCLVMKDESVIRRLNYPAFSCRVRLVQNYTCGKERSSLTLPCDVWRMDSGGFAWRLDVKAALSLGR</sequence>
<dbReference type="AlphaFoldDB" id="A0A2I4ERP4"/>
<evidence type="ECO:0000259" key="2">
    <source>
        <dbReference type="Pfam" id="PF25821"/>
    </source>
</evidence>
<dbReference type="Gramene" id="Jr02_01360_p1">
    <property type="protein sequence ID" value="cds.Jr02_01360_p1"/>
    <property type="gene ID" value="Jr02_01360"/>
</dbReference>
<name>A0A2I4ERP4_JUGRE</name>
<dbReference type="STRING" id="51240.A0A2I4ERP4"/>
<dbReference type="RefSeq" id="XP_018822075.1">
    <property type="nucleotide sequence ID" value="XM_018966530.2"/>
</dbReference>
<evidence type="ECO:0000313" key="3">
    <source>
        <dbReference type="Proteomes" id="UP000235220"/>
    </source>
</evidence>
<dbReference type="KEGG" id="jre:108992053"/>
<dbReference type="InterPro" id="IPR057710">
    <property type="entry name" value="DUF7950"/>
</dbReference>
<evidence type="ECO:0000256" key="1">
    <source>
        <dbReference type="SAM" id="MobiDB-lite"/>
    </source>
</evidence>
<proteinExistence type="predicted"/>
<accession>A0A2I4ERP4</accession>
<feature type="region of interest" description="Disordered" evidence="1">
    <location>
        <begin position="40"/>
        <end position="94"/>
    </location>
</feature>
<organism evidence="3 4">
    <name type="scientific">Juglans regia</name>
    <name type="common">English walnut</name>
    <dbReference type="NCBI Taxonomy" id="51240"/>
    <lineage>
        <taxon>Eukaryota</taxon>
        <taxon>Viridiplantae</taxon>
        <taxon>Streptophyta</taxon>
        <taxon>Embryophyta</taxon>
        <taxon>Tracheophyta</taxon>
        <taxon>Spermatophyta</taxon>
        <taxon>Magnoliopsida</taxon>
        <taxon>eudicotyledons</taxon>
        <taxon>Gunneridae</taxon>
        <taxon>Pentapetalae</taxon>
        <taxon>rosids</taxon>
        <taxon>fabids</taxon>
        <taxon>Fagales</taxon>
        <taxon>Juglandaceae</taxon>
        <taxon>Juglans</taxon>
    </lineage>
</organism>
<keyword evidence="3" id="KW-1185">Reference proteome</keyword>
<protein>
    <submittedName>
        <fullName evidence="4">Uncharacterized protein LOC108992053</fullName>
    </submittedName>
</protein>
<dbReference type="GeneID" id="108992053"/>